<accession>A0ABY5YBI1</accession>
<organism evidence="3 4">
    <name type="scientific">Maribacter litopenaei</name>
    <dbReference type="NCBI Taxonomy" id="2976127"/>
    <lineage>
        <taxon>Bacteria</taxon>
        <taxon>Pseudomonadati</taxon>
        <taxon>Bacteroidota</taxon>
        <taxon>Flavobacteriia</taxon>
        <taxon>Flavobacteriales</taxon>
        <taxon>Flavobacteriaceae</taxon>
        <taxon>Maribacter</taxon>
    </lineage>
</organism>
<dbReference type="Proteomes" id="UP001059209">
    <property type="component" value="Chromosome"/>
</dbReference>
<dbReference type="SUPFAM" id="SSF52317">
    <property type="entry name" value="Class I glutamine amidotransferase-like"/>
    <property type="match status" value="1"/>
</dbReference>
<feature type="region of interest" description="Disordered" evidence="1">
    <location>
        <begin position="172"/>
        <end position="195"/>
    </location>
</feature>
<keyword evidence="4" id="KW-1185">Reference proteome</keyword>
<evidence type="ECO:0000313" key="4">
    <source>
        <dbReference type="Proteomes" id="UP001059209"/>
    </source>
</evidence>
<dbReference type="InterPro" id="IPR029062">
    <property type="entry name" value="Class_I_gatase-like"/>
</dbReference>
<dbReference type="RefSeq" id="WP_260575058.1">
    <property type="nucleotide sequence ID" value="NZ_CP104205.1"/>
</dbReference>
<dbReference type="Pfam" id="PF06283">
    <property type="entry name" value="ThuA"/>
    <property type="match status" value="1"/>
</dbReference>
<feature type="domain" description="ThuA-like" evidence="2">
    <location>
        <begin position="1"/>
        <end position="169"/>
    </location>
</feature>
<protein>
    <submittedName>
        <fullName evidence="3">ThuA domain-containing protein</fullName>
    </submittedName>
</protein>
<dbReference type="EMBL" id="CP104205">
    <property type="protein sequence ID" value="UWX56422.1"/>
    <property type="molecule type" value="Genomic_DNA"/>
</dbReference>
<evidence type="ECO:0000259" key="2">
    <source>
        <dbReference type="Pfam" id="PF06283"/>
    </source>
</evidence>
<dbReference type="InterPro" id="IPR029010">
    <property type="entry name" value="ThuA-like"/>
</dbReference>
<dbReference type="PANTHER" id="PTHR40469:SF2">
    <property type="entry name" value="GALACTOSE-BINDING DOMAIN-LIKE SUPERFAMILY PROTEIN"/>
    <property type="match status" value="1"/>
</dbReference>
<gene>
    <name evidence="3" type="ORF">NYZ99_09640</name>
</gene>
<dbReference type="PANTHER" id="PTHR40469">
    <property type="entry name" value="SECRETED GLYCOSYL HYDROLASE"/>
    <property type="match status" value="1"/>
</dbReference>
<evidence type="ECO:0000256" key="1">
    <source>
        <dbReference type="SAM" id="MobiDB-lite"/>
    </source>
</evidence>
<sequence length="195" mass="21930">MVVVHAANNAWGEWNEFNKMIALGAWGGRDESTDSYVYYNDSGEVIRDDIEGVCGSHGSEYEFPITTREPEHPIMKGLPKIWMHTQDELYERMRGPFENATILATAYADVEKNAPPWNPDVKGLGQNVPMLMAIDYGQGRVFHTTLGHFDYSMECVGFITTLQRGTEWAASGEVTQEVPSDFPNEDSTSSRKWKG</sequence>
<proteinExistence type="predicted"/>
<reference evidence="3" key="1">
    <citation type="submission" date="2022-09" db="EMBL/GenBank/DDBJ databases">
        <title>Maribacter litopenaei sp. nov., isolated from the intestinal tract of the Pacific White Shrimp, Litopenaeus vannamei.</title>
        <authorList>
            <person name="Kim S.Y."/>
            <person name="Hwang C.Y."/>
        </authorList>
    </citation>
    <scope>NUCLEOTIDE SEQUENCE</scope>
    <source>
        <strain evidence="3">HL-LV01</strain>
    </source>
</reference>
<name>A0ABY5YBI1_9FLAO</name>
<evidence type="ECO:0000313" key="3">
    <source>
        <dbReference type="EMBL" id="UWX56422.1"/>
    </source>
</evidence>
<dbReference type="Gene3D" id="3.40.50.880">
    <property type="match status" value="1"/>
</dbReference>